<feature type="transmembrane region" description="Helical" evidence="1">
    <location>
        <begin position="25"/>
        <end position="51"/>
    </location>
</feature>
<keyword evidence="1" id="KW-1133">Transmembrane helix</keyword>
<protein>
    <submittedName>
        <fullName evidence="2">Uncharacterized protein</fullName>
    </submittedName>
</protein>
<dbReference type="RefSeq" id="WP_074229170.1">
    <property type="nucleotide sequence ID" value="NZ_FSRQ01000001.1"/>
</dbReference>
<evidence type="ECO:0000313" key="3">
    <source>
        <dbReference type="Proteomes" id="UP000184782"/>
    </source>
</evidence>
<name>A0A1N6F3E9_9FLAO</name>
<dbReference type="AlphaFoldDB" id="A0A1N6F3E9"/>
<gene>
    <name evidence="2" type="ORF">SAMN05421769_0952</name>
</gene>
<keyword evidence="1" id="KW-0472">Membrane</keyword>
<feature type="transmembrane region" description="Helical" evidence="1">
    <location>
        <begin position="101"/>
        <end position="120"/>
    </location>
</feature>
<organism evidence="2 3">
    <name type="scientific">Chryseobacterium scophthalmum</name>
    <dbReference type="NCBI Taxonomy" id="59733"/>
    <lineage>
        <taxon>Bacteria</taxon>
        <taxon>Pseudomonadati</taxon>
        <taxon>Bacteroidota</taxon>
        <taxon>Flavobacteriia</taxon>
        <taxon>Flavobacteriales</taxon>
        <taxon>Weeksellaceae</taxon>
        <taxon>Chryseobacterium group</taxon>
        <taxon>Chryseobacterium</taxon>
    </lineage>
</organism>
<reference evidence="3" key="1">
    <citation type="submission" date="2016-12" db="EMBL/GenBank/DDBJ databases">
        <authorList>
            <person name="Varghese N."/>
            <person name="Submissions S."/>
        </authorList>
    </citation>
    <scope>NUCLEOTIDE SEQUENCE [LARGE SCALE GENOMIC DNA]</scope>
    <source>
        <strain evidence="3">DSM 16779</strain>
    </source>
</reference>
<sequence>MEEKSVFDEFDHQLDTKRRRNLLPIWIKVFTWLFFACGFIGVLILAFGFFLGKINLSLYGLETDKAYSLIGFFLTALFILKGIVSYGLWFEQDWGIKIAKIDAIIGLVVCGISMFVLPFFTKNFELRLEVAVLIPYLIKLQKIEKNW</sequence>
<dbReference type="OrthoDB" id="7060697at2"/>
<feature type="transmembrane region" description="Helical" evidence="1">
    <location>
        <begin position="66"/>
        <end position="89"/>
    </location>
</feature>
<dbReference type="STRING" id="59733.SAMN05421769_0952"/>
<evidence type="ECO:0000256" key="1">
    <source>
        <dbReference type="SAM" id="Phobius"/>
    </source>
</evidence>
<evidence type="ECO:0000313" key="2">
    <source>
        <dbReference type="EMBL" id="SIN89803.1"/>
    </source>
</evidence>
<keyword evidence="1" id="KW-0812">Transmembrane</keyword>
<dbReference type="EMBL" id="FSRQ01000001">
    <property type="protein sequence ID" value="SIN89803.1"/>
    <property type="molecule type" value="Genomic_DNA"/>
</dbReference>
<keyword evidence="3" id="KW-1185">Reference proteome</keyword>
<proteinExistence type="predicted"/>
<accession>A0A1N6F3E9</accession>
<dbReference type="Proteomes" id="UP000184782">
    <property type="component" value="Unassembled WGS sequence"/>
</dbReference>